<dbReference type="Proteomes" id="UP001162480">
    <property type="component" value="Chromosome 23"/>
</dbReference>
<dbReference type="EMBL" id="OX597836">
    <property type="protein sequence ID" value="CAI9739215.1"/>
    <property type="molecule type" value="Genomic_DNA"/>
</dbReference>
<accession>A0AA36BRS8</accession>
<protein>
    <submittedName>
        <fullName evidence="1">Uncharacterized protein</fullName>
    </submittedName>
</protein>
<dbReference type="AlphaFoldDB" id="A0AA36BRS8"/>
<gene>
    <name evidence="1" type="ORF">OCTVUL_1B029925</name>
</gene>
<sequence>MRNKDERGQWKDTESINMLRHDDIIELTIERQLFADATVEVVTFSRAMLASGIQEFRDFKTNQLNMRIQTFSHINPSRCK</sequence>
<name>A0AA36BRS8_OCTVU</name>
<keyword evidence="2" id="KW-1185">Reference proteome</keyword>
<reference evidence="1" key="1">
    <citation type="submission" date="2023-08" db="EMBL/GenBank/DDBJ databases">
        <authorList>
            <person name="Alioto T."/>
            <person name="Alioto T."/>
            <person name="Gomez Garrido J."/>
        </authorList>
    </citation>
    <scope>NUCLEOTIDE SEQUENCE</scope>
</reference>
<evidence type="ECO:0000313" key="1">
    <source>
        <dbReference type="EMBL" id="CAI9739215.1"/>
    </source>
</evidence>
<organism evidence="1 2">
    <name type="scientific">Octopus vulgaris</name>
    <name type="common">Common octopus</name>
    <dbReference type="NCBI Taxonomy" id="6645"/>
    <lineage>
        <taxon>Eukaryota</taxon>
        <taxon>Metazoa</taxon>
        <taxon>Spiralia</taxon>
        <taxon>Lophotrochozoa</taxon>
        <taxon>Mollusca</taxon>
        <taxon>Cephalopoda</taxon>
        <taxon>Coleoidea</taxon>
        <taxon>Octopodiformes</taxon>
        <taxon>Octopoda</taxon>
        <taxon>Incirrata</taxon>
        <taxon>Octopodidae</taxon>
        <taxon>Octopus</taxon>
    </lineage>
</organism>
<evidence type="ECO:0000313" key="2">
    <source>
        <dbReference type="Proteomes" id="UP001162480"/>
    </source>
</evidence>
<proteinExistence type="predicted"/>